<feature type="domain" description="DUF6377" evidence="3">
    <location>
        <begin position="274"/>
        <end position="535"/>
    </location>
</feature>
<dbReference type="InterPro" id="IPR011990">
    <property type="entry name" value="TPR-like_helical_dom_sf"/>
</dbReference>
<dbReference type="InterPro" id="IPR045957">
    <property type="entry name" value="DUF6377"/>
</dbReference>
<keyword evidence="2" id="KW-0472">Membrane</keyword>
<dbReference type="SUPFAM" id="SSF48452">
    <property type="entry name" value="TPR-like"/>
    <property type="match status" value="1"/>
</dbReference>
<evidence type="ECO:0000259" key="3">
    <source>
        <dbReference type="Pfam" id="PF19904"/>
    </source>
</evidence>
<proteinExistence type="predicted"/>
<evidence type="ECO:0000256" key="2">
    <source>
        <dbReference type="SAM" id="Phobius"/>
    </source>
</evidence>
<keyword evidence="1" id="KW-0175">Coiled coil</keyword>
<dbReference type="AlphaFoldDB" id="A0A1I0P4P1"/>
<name>A0A1I0P4P1_9BACT</name>
<keyword evidence="2" id="KW-1133">Transmembrane helix</keyword>
<dbReference type="Pfam" id="PF19904">
    <property type="entry name" value="DUF6377"/>
    <property type="match status" value="1"/>
</dbReference>
<feature type="transmembrane region" description="Helical" evidence="2">
    <location>
        <begin position="346"/>
        <end position="367"/>
    </location>
</feature>
<gene>
    <name evidence="4" type="ORF">SAMN04487850_1577</name>
</gene>
<evidence type="ECO:0000256" key="1">
    <source>
        <dbReference type="SAM" id="Coils"/>
    </source>
</evidence>
<accession>A0A1I0P4P1</accession>
<keyword evidence="5" id="KW-1185">Reference proteome</keyword>
<dbReference type="Proteomes" id="UP000199373">
    <property type="component" value="Unassembled WGS sequence"/>
</dbReference>
<evidence type="ECO:0000313" key="5">
    <source>
        <dbReference type="Proteomes" id="UP000199373"/>
    </source>
</evidence>
<evidence type="ECO:0000313" key="4">
    <source>
        <dbReference type="EMBL" id="SEW09004.1"/>
    </source>
</evidence>
<feature type="coiled-coil region" evidence="1">
    <location>
        <begin position="374"/>
        <end position="415"/>
    </location>
</feature>
<keyword evidence="2" id="KW-0812">Transmembrane</keyword>
<sequence>MVFLSLIRIFVPRKVETMKKILLLSVLLTVVGVGSAARHHDLTSYCKAVDEAIAHSADYVAAHEQKIGVARRELAYETSAKGKYQCNYKLYELYKPFVSDSAMYFLRQCIALADGMGDVSSAVKCRSQLAIRCSNIGMYDEALSILDSVKNLNVDTLALGTYYEAYNNVYSELAYYTHLDYMHQNYLEKAYHYEQLMMATLPPTSESCFLRREQRAQGEGRLEEAMRINDEWLKTVEPGSHPYALVALYRYIEYKIQGDSVQMMHWLVESVLADIRHAAMDQGSMWELANELMLNGDIDKASSYISFTSDCANRYGSRQRNWQIAPLLTTIAKNYKSQSERTTSQLRMALVGISVLALLLLGVLLFLHRRNRQLDAARKALKGSNDELASANQQLAAQTDELSALNSELSMLNSQLSESNRVKEEYIGRFMSLCSQYIDKIDDYRKMVNKKMKNKELDELFRLSKSTELKEHELEELYQNFDSVFLHLFPNFVNDFNALLQPDMQVRPKEENRLTTEIRIFALIRLGIEDSSKIAEFLHYSVNTIYNYRARIKNGALDNRESFERRIKQLGMIQ</sequence>
<reference evidence="4 5" key="1">
    <citation type="submission" date="2016-10" db="EMBL/GenBank/DDBJ databases">
        <authorList>
            <person name="de Groot N.N."/>
        </authorList>
    </citation>
    <scope>NUCLEOTIDE SEQUENCE [LARGE SCALE GENOMIC DNA]</scope>
    <source>
        <strain evidence="4 5">TC2-24</strain>
    </source>
</reference>
<dbReference type="EMBL" id="FOIQ01000003">
    <property type="protein sequence ID" value="SEW09004.1"/>
    <property type="molecule type" value="Genomic_DNA"/>
</dbReference>
<protein>
    <recommendedName>
        <fullName evidence="3">DUF6377 domain-containing protein</fullName>
    </recommendedName>
</protein>
<organism evidence="4 5">
    <name type="scientific">Prevotella aff. ruminicola Tc2-24</name>
    <dbReference type="NCBI Taxonomy" id="81582"/>
    <lineage>
        <taxon>Bacteria</taxon>
        <taxon>Pseudomonadati</taxon>
        <taxon>Bacteroidota</taxon>
        <taxon>Bacteroidia</taxon>
        <taxon>Bacteroidales</taxon>
        <taxon>Prevotellaceae</taxon>
        <taxon>Prevotella</taxon>
    </lineage>
</organism>